<evidence type="ECO:0000256" key="1">
    <source>
        <dbReference type="SAM" id="Phobius"/>
    </source>
</evidence>
<keyword evidence="3" id="KW-1185">Reference proteome</keyword>
<dbReference type="Proteomes" id="UP000007815">
    <property type="component" value="Unassembled WGS sequence"/>
</dbReference>
<keyword evidence="1" id="KW-1133">Transmembrane helix</keyword>
<name>A0ABN0GW39_STRRT</name>
<gene>
    <name evidence="2" type="ORF">SRA_08561</name>
</gene>
<evidence type="ECO:0000313" key="2">
    <source>
        <dbReference type="EMBL" id="EJN94576.1"/>
    </source>
</evidence>
<evidence type="ECO:0000313" key="3">
    <source>
        <dbReference type="Proteomes" id="UP000007815"/>
    </source>
</evidence>
<dbReference type="EMBL" id="AJTZ01000005">
    <property type="protein sequence ID" value="EJN94576.1"/>
    <property type="molecule type" value="Genomic_DNA"/>
</dbReference>
<organism evidence="2 3">
    <name type="scientific">Streptococcus ratti FA-1 = DSM 20564</name>
    <dbReference type="NCBI Taxonomy" id="699248"/>
    <lineage>
        <taxon>Bacteria</taxon>
        <taxon>Bacillati</taxon>
        <taxon>Bacillota</taxon>
        <taxon>Bacilli</taxon>
        <taxon>Lactobacillales</taxon>
        <taxon>Streptococcaceae</taxon>
        <taxon>Streptococcus</taxon>
    </lineage>
</organism>
<evidence type="ECO:0008006" key="4">
    <source>
        <dbReference type="Google" id="ProtNLM"/>
    </source>
</evidence>
<keyword evidence="1" id="KW-0812">Transmembrane</keyword>
<comment type="caution">
    <text evidence="2">The sequence shown here is derived from an EMBL/GenBank/DDBJ whole genome shotgun (WGS) entry which is preliminary data.</text>
</comment>
<feature type="transmembrane region" description="Helical" evidence="1">
    <location>
        <begin position="61"/>
        <end position="82"/>
    </location>
</feature>
<sequence length="92" mass="9449">MNTLTLDSMAFDHFETVGEDYLADIDGSGFVGAIAGGVLGAGTGFTAGFKPAQFLWRVPVAGPYLALGTLGLTTVAGVYIGAREGWGDGGFW</sequence>
<keyword evidence="1" id="KW-0472">Membrane</keyword>
<proteinExistence type="predicted"/>
<accession>A0ABN0GW39</accession>
<protein>
    <recommendedName>
        <fullName evidence="4">Bacteriocin</fullName>
    </recommendedName>
</protein>
<reference evidence="2 3" key="1">
    <citation type="submission" date="2009-12" db="EMBL/GenBank/DDBJ databases">
        <authorList>
            <person name="Lefebure T."/>
            <person name="Cornejo O.E."/>
            <person name="Pavinski Bitar P.D."/>
            <person name="Lang P."/>
            <person name="Stanhope M.J."/>
        </authorList>
    </citation>
    <scope>NUCLEOTIDE SEQUENCE [LARGE SCALE GENOMIC DNA]</scope>
    <source>
        <strain evidence="2 3">FA-1</strain>
    </source>
</reference>
<dbReference type="RefSeq" id="WP_003089717.1">
    <property type="nucleotide sequence ID" value="NZ_AJTZ01000005.1"/>
</dbReference>
<feature type="transmembrane region" description="Helical" evidence="1">
    <location>
        <begin position="30"/>
        <end position="49"/>
    </location>
</feature>